<dbReference type="PROSITE" id="PS51257">
    <property type="entry name" value="PROKAR_LIPOPROTEIN"/>
    <property type="match status" value="1"/>
</dbReference>
<reference evidence="1" key="1">
    <citation type="submission" date="2024-03" db="EMBL/GenBank/DDBJ databases">
        <title>Deinococcus weizhi sp. nov., isolated from human skin.</title>
        <authorList>
            <person name="Wei Z."/>
            <person name="Tian F."/>
            <person name="Yang C."/>
            <person name="Xin L.T."/>
            <person name="Wen Z.J."/>
            <person name="Lan K.C."/>
            <person name="Yu L."/>
            <person name="Zhe W."/>
            <person name="Dan F.D."/>
            <person name="Jun W."/>
            <person name="Rui Z."/>
            <person name="Yong X.J."/>
            <person name="Ting Y."/>
            <person name="Wei X."/>
            <person name="Xu Z.G."/>
            <person name="Xin Z."/>
            <person name="Dong F.G."/>
            <person name="Ni X.M."/>
            <person name="Zheng M.G."/>
            <person name="Chun Y."/>
            <person name="Qian W.X."/>
        </authorList>
    </citation>
    <scope>NUCLEOTIDE SEQUENCE</scope>
    <source>
        <strain evidence="1">VB142</strain>
    </source>
</reference>
<dbReference type="RefSeq" id="WP_339094081.1">
    <property type="nucleotide sequence ID" value="NZ_CP149782.1"/>
</dbReference>
<proteinExistence type="predicted"/>
<dbReference type="AlphaFoldDB" id="A0AAU6PZE4"/>
<name>A0AAU6PZE4_9DEIO</name>
<gene>
    <name evidence="1" type="ORF">WDJ50_08265</name>
</gene>
<evidence type="ECO:0000313" key="1">
    <source>
        <dbReference type="EMBL" id="WYF43424.1"/>
    </source>
</evidence>
<protein>
    <submittedName>
        <fullName evidence="1">Uncharacterized protein</fullName>
    </submittedName>
</protein>
<accession>A0AAU6PZE4</accession>
<sequence>MISTKRSLSIGIAIGTMLLAGCGREISAPVKEFNLPQAKTAQGNQLRQELIDLAKSHAEIDVKNTQMFDFESGVGFDGTAGEVQLDIGILDESQHKVRFQNGSSLQFHTNQRPLSAQGMNELATCQPYRQLKSIAGYSAAQAKITLPISGDVVGINVDGEGAYNYLGIYSQSGYEQGGYTEAGLFTAKDGTYYAPNTWYAYTAGGYYIAPNGTKRTGVVAHRDFAYGEPQGVSPGKTVKIDTRLLSQRNSIDGIEYYVSNNFSIPGTTYNKNYIRRAGIGSYSNFYVGRTTSYLANTWQSFDGSKNNYWFEVSIGKFTLWDVMSQQGQYAFEPWTKERTSSGYPYVGNDRSPCLARFSVDSAGDGYTTDIISISYF</sequence>
<dbReference type="EMBL" id="CP149782">
    <property type="protein sequence ID" value="WYF43424.1"/>
    <property type="molecule type" value="Genomic_DNA"/>
</dbReference>
<organism evidence="1">
    <name type="scientific">Deinococcus sp. VB142</name>
    <dbReference type="NCBI Taxonomy" id="3112952"/>
    <lineage>
        <taxon>Bacteria</taxon>
        <taxon>Thermotogati</taxon>
        <taxon>Deinococcota</taxon>
        <taxon>Deinococci</taxon>
        <taxon>Deinococcales</taxon>
        <taxon>Deinococcaceae</taxon>
        <taxon>Deinococcus</taxon>
    </lineage>
</organism>